<dbReference type="Gramene" id="TVT99439">
    <property type="protein sequence ID" value="TVT99439"/>
    <property type="gene ID" value="EJB05_55190"/>
</dbReference>
<evidence type="ECO:0000313" key="3">
    <source>
        <dbReference type="EMBL" id="TVT99439.1"/>
    </source>
</evidence>
<feature type="compositionally biased region" description="Low complexity" evidence="1">
    <location>
        <begin position="456"/>
        <end position="468"/>
    </location>
</feature>
<feature type="compositionally biased region" description="Low complexity" evidence="1">
    <location>
        <begin position="494"/>
        <end position="508"/>
    </location>
</feature>
<sequence length="610" mass="67210">MGCSSSRKLEEEEAVRTCHDRKSFVKKAIAQRSLLASSHVAYVQSLRRVSLALFYFFAEDEHLYFLQESAAAALVHRPASPDRLFVVNCLRPGGAAPVHPLEQWEPEAAETAAVVDRFFGLDHQFFQPSPIDSANDVPVSPQMTRWDDFWDPFSSLTDHHHRYENYGVQEVKAGQEDEQMPELEEESSDEDDSSDGEKEEAEEKAEQMKPRREEEKETKVDHVNNELRVLASADVEQHGTPGFTVYVDRPPTSLAEAMKDIQEHFAKIVETGRQFNHLPRRTTAMSKARSSRSRRSHSSFSRARRRGLDRPLRVGEEAVRGEVRAGEKVRLAYEKKVRAAEEPGTTMAPSRSPSRRRGPPSGTSVPSWTSPSRPSTPCSRRIAARARRRAPAAAHAARPRVSWRGCGGDHRSAPGNEAHGRRRRARCCRPPPPPPRPDTDSTEVLRGPPPPPGPTRASSAAGALASELRSWRAAQEAWASRSAGTRRRSGAGRGAASRTARTTCRASSWAGRAPWSSVDVEAATRAVDAVAAEAAGVAAAAKRQRGAEEWFNEEEAKKKLCVGLAAALGAVTEAGGMAVVGYDELVLEIEAMERPRETAGRYDEAMQKLN</sequence>
<protein>
    <recommendedName>
        <fullName evidence="2">DUF630 domain-containing protein</fullName>
    </recommendedName>
</protein>
<keyword evidence="4" id="KW-1185">Reference proteome</keyword>
<comment type="caution">
    <text evidence="3">The sequence shown here is derived from an EMBL/GenBank/DDBJ whole genome shotgun (WGS) entry which is preliminary data.</text>
</comment>
<dbReference type="AlphaFoldDB" id="A0A5J9SKC0"/>
<organism evidence="3 4">
    <name type="scientific">Eragrostis curvula</name>
    <name type="common">weeping love grass</name>
    <dbReference type="NCBI Taxonomy" id="38414"/>
    <lineage>
        <taxon>Eukaryota</taxon>
        <taxon>Viridiplantae</taxon>
        <taxon>Streptophyta</taxon>
        <taxon>Embryophyta</taxon>
        <taxon>Tracheophyta</taxon>
        <taxon>Spermatophyta</taxon>
        <taxon>Magnoliopsida</taxon>
        <taxon>Liliopsida</taxon>
        <taxon>Poales</taxon>
        <taxon>Poaceae</taxon>
        <taxon>PACMAD clade</taxon>
        <taxon>Chloridoideae</taxon>
        <taxon>Eragrostideae</taxon>
        <taxon>Eragrostidinae</taxon>
        <taxon>Eragrostis</taxon>
    </lineage>
</organism>
<gene>
    <name evidence="3" type="ORF">EJB05_55190</name>
</gene>
<feature type="compositionally biased region" description="Acidic residues" evidence="1">
    <location>
        <begin position="176"/>
        <end position="203"/>
    </location>
</feature>
<dbReference type="OrthoDB" id="663995at2759"/>
<feature type="region of interest" description="Disordered" evidence="1">
    <location>
        <begin position="336"/>
        <end position="508"/>
    </location>
</feature>
<dbReference type="EMBL" id="RWGY01000718">
    <property type="protein sequence ID" value="TVT99439.1"/>
    <property type="molecule type" value="Genomic_DNA"/>
</dbReference>
<dbReference type="PANTHER" id="PTHR21450:SF26">
    <property type="entry name" value="LEUCINE ZIPPER PROTEIN-LIKE"/>
    <property type="match status" value="1"/>
</dbReference>
<dbReference type="Pfam" id="PF04783">
    <property type="entry name" value="DUF630"/>
    <property type="match status" value="1"/>
</dbReference>
<feature type="region of interest" description="Disordered" evidence="1">
    <location>
        <begin position="272"/>
        <end position="307"/>
    </location>
</feature>
<proteinExistence type="predicted"/>
<feature type="compositionally biased region" description="Basic and acidic residues" evidence="1">
    <location>
        <begin position="204"/>
        <end position="224"/>
    </location>
</feature>
<feature type="domain" description="DUF630" evidence="2">
    <location>
        <begin position="1"/>
        <end position="60"/>
    </location>
</feature>
<evidence type="ECO:0000313" key="4">
    <source>
        <dbReference type="Proteomes" id="UP000324897"/>
    </source>
</evidence>
<feature type="compositionally biased region" description="Basic residues" evidence="1">
    <location>
        <begin position="289"/>
        <end position="305"/>
    </location>
</feature>
<evidence type="ECO:0000259" key="2">
    <source>
        <dbReference type="Pfam" id="PF04783"/>
    </source>
</evidence>
<reference evidence="3 4" key="1">
    <citation type="journal article" date="2019" name="Sci. Rep.">
        <title>A high-quality genome of Eragrostis curvula grass provides insights into Poaceae evolution and supports new strategies to enhance forage quality.</title>
        <authorList>
            <person name="Carballo J."/>
            <person name="Santos B.A.C.M."/>
            <person name="Zappacosta D."/>
            <person name="Garbus I."/>
            <person name="Selva J.P."/>
            <person name="Gallo C.A."/>
            <person name="Diaz A."/>
            <person name="Albertini E."/>
            <person name="Caccamo M."/>
            <person name="Echenique V."/>
        </authorList>
    </citation>
    <scope>NUCLEOTIDE SEQUENCE [LARGE SCALE GENOMIC DNA]</scope>
    <source>
        <strain evidence="4">cv. Victoria</strain>
        <tissue evidence="3">Leaf</tissue>
    </source>
</reference>
<name>A0A5J9SKC0_9POAL</name>
<feature type="compositionally biased region" description="Low complexity" evidence="1">
    <location>
        <begin position="359"/>
        <end position="381"/>
    </location>
</feature>
<feature type="non-terminal residue" evidence="3">
    <location>
        <position position="1"/>
    </location>
</feature>
<feature type="region of interest" description="Disordered" evidence="1">
    <location>
        <begin position="170"/>
        <end position="224"/>
    </location>
</feature>
<accession>A0A5J9SKC0</accession>
<feature type="compositionally biased region" description="Low complexity" evidence="1">
    <location>
        <begin position="391"/>
        <end position="400"/>
    </location>
</feature>
<evidence type="ECO:0000256" key="1">
    <source>
        <dbReference type="SAM" id="MobiDB-lite"/>
    </source>
</evidence>
<dbReference type="InterPro" id="IPR006868">
    <property type="entry name" value="DUF630"/>
</dbReference>
<dbReference type="Proteomes" id="UP000324897">
    <property type="component" value="Unassembled WGS sequence"/>
</dbReference>
<dbReference type="PANTHER" id="PTHR21450">
    <property type="entry name" value="PROTEIN ALTERED PHOSPHATE STARVATION RESPONSE 1"/>
    <property type="match status" value="1"/>
</dbReference>